<keyword evidence="1" id="KW-0805">Transcription regulation</keyword>
<feature type="domain" description="HTH tetR-type" evidence="5">
    <location>
        <begin position="11"/>
        <end position="71"/>
    </location>
</feature>
<sequence>MVRTINEAAHEARRNAILGAAQRAIETRGYEQMAIADLVGELHISSGAFYHYFDSKPALLEALVERIGNQIEQLVLPIVHDPTAGALTKLQRFFTALDHWKHAHRHFVLASLRVWYGDENVVVRHKLYIARLKRFTPWLEEMIRQGIEEGVLTTPYPDQAARMVISLFEDLGYATAEILCAQDHSPDDLPRLARIIEACADGLERLLGAPAGSIPQAERSDLLEWLVPPTQSREDV</sequence>
<dbReference type="PROSITE" id="PS50977">
    <property type="entry name" value="HTH_TETR_2"/>
    <property type="match status" value="1"/>
</dbReference>
<dbReference type="RefSeq" id="WP_201374265.1">
    <property type="nucleotide sequence ID" value="NZ_BNJG01000002.1"/>
</dbReference>
<name>A0ABQ3UZA2_9CHLR</name>
<feature type="DNA-binding region" description="H-T-H motif" evidence="4">
    <location>
        <begin position="34"/>
        <end position="53"/>
    </location>
</feature>
<proteinExistence type="predicted"/>
<dbReference type="SUPFAM" id="SSF46689">
    <property type="entry name" value="Homeodomain-like"/>
    <property type="match status" value="1"/>
</dbReference>
<reference evidence="6 7" key="1">
    <citation type="journal article" date="2021" name="Int. J. Syst. Evol. Microbiol.">
        <title>Reticulibacter mediterranei gen. nov., sp. nov., within the new family Reticulibacteraceae fam. nov., and Ktedonospora formicarum gen. nov., sp. nov., Ktedonobacter robiniae sp. nov., Dictyobacter formicarum sp. nov. and Dictyobacter arantiisoli sp. nov., belonging to the class Ktedonobacteria.</title>
        <authorList>
            <person name="Yabe S."/>
            <person name="Zheng Y."/>
            <person name="Wang C.M."/>
            <person name="Sakai Y."/>
            <person name="Abe K."/>
            <person name="Yokota A."/>
            <person name="Donadio S."/>
            <person name="Cavaletti L."/>
            <person name="Monciardini P."/>
        </authorList>
    </citation>
    <scope>NUCLEOTIDE SEQUENCE [LARGE SCALE GENOMIC DNA]</scope>
    <source>
        <strain evidence="6 7">SOSP1-30</strain>
    </source>
</reference>
<dbReference type="Pfam" id="PF21303">
    <property type="entry name" value="TetR_C_39"/>
    <property type="match status" value="1"/>
</dbReference>
<organism evidence="6 7">
    <name type="scientific">Ktedonobacter robiniae</name>
    <dbReference type="NCBI Taxonomy" id="2778365"/>
    <lineage>
        <taxon>Bacteria</taxon>
        <taxon>Bacillati</taxon>
        <taxon>Chloroflexota</taxon>
        <taxon>Ktedonobacteria</taxon>
        <taxon>Ktedonobacterales</taxon>
        <taxon>Ktedonobacteraceae</taxon>
        <taxon>Ktedonobacter</taxon>
    </lineage>
</organism>
<keyword evidence="3" id="KW-0804">Transcription</keyword>
<evidence type="ECO:0000256" key="3">
    <source>
        <dbReference type="ARBA" id="ARBA00023163"/>
    </source>
</evidence>
<dbReference type="InterPro" id="IPR009057">
    <property type="entry name" value="Homeodomain-like_sf"/>
</dbReference>
<evidence type="ECO:0000256" key="4">
    <source>
        <dbReference type="PROSITE-ProRule" id="PRU00335"/>
    </source>
</evidence>
<dbReference type="InterPro" id="IPR001647">
    <property type="entry name" value="HTH_TetR"/>
</dbReference>
<keyword evidence="2 4" id="KW-0238">DNA-binding</keyword>
<accession>A0ABQ3UZA2</accession>
<evidence type="ECO:0000256" key="2">
    <source>
        <dbReference type="ARBA" id="ARBA00023125"/>
    </source>
</evidence>
<evidence type="ECO:0000313" key="7">
    <source>
        <dbReference type="Proteomes" id="UP000654345"/>
    </source>
</evidence>
<dbReference type="PANTHER" id="PTHR47506:SF1">
    <property type="entry name" value="HTH-TYPE TRANSCRIPTIONAL REGULATOR YJDC"/>
    <property type="match status" value="1"/>
</dbReference>
<evidence type="ECO:0000313" key="6">
    <source>
        <dbReference type="EMBL" id="GHO57984.1"/>
    </source>
</evidence>
<dbReference type="PRINTS" id="PR00455">
    <property type="entry name" value="HTHTETR"/>
</dbReference>
<comment type="caution">
    <text evidence="6">The sequence shown here is derived from an EMBL/GenBank/DDBJ whole genome shotgun (WGS) entry which is preliminary data.</text>
</comment>
<dbReference type="Gene3D" id="1.10.357.10">
    <property type="entry name" value="Tetracycline Repressor, domain 2"/>
    <property type="match status" value="1"/>
</dbReference>
<evidence type="ECO:0000259" key="5">
    <source>
        <dbReference type="PROSITE" id="PS50977"/>
    </source>
</evidence>
<protein>
    <submittedName>
        <fullName evidence="6">TetR family transcriptional regulator</fullName>
    </submittedName>
</protein>
<keyword evidence="7" id="KW-1185">Reference proteome</keyword>
<dbReference type="EMBL" id="BNJG01000002">
    <property type="protein sequence ID" value="GHO57984.1"/>
    <property type="molecule type" value="Genomic_DNA"/>
</dbReference>
<dbReference type="Pfam" id="PF00440">
    <property type="entry name" value="TetR_N"/>
    <property type="match status" value="1"/>
</dbReference>
<dbReference type="InterPro" id="IPR036271">
    <property type="entry name" value="Tet_transcr_reg_TetR-rel_C_sf"/>
</dbReference>
<dbReference type="InterPro" id="IPR049149">
    <property type="entry name" value="TetR/AcrR_C"/>
</dbReference>
<dbReference type="Proteomes" id="UP000654345">
    <property type="component" value="Unassembled WGS sequence"/>
</dbReference>
<dbReference type="SUPFAM" id="SSF48498">
    <property type="entry name" value="Tetracyclin repressor-like, C-terminal domain"/>
    <property type="match status" value="1"/>
</dbReference>
<evidence type="ECO:0000256" key="1">
    <source>
        <dbReference type="ARBA" id="ARBA00023015"/>
    </source>
</evidence>
<dbReference type="PANTHER" id="PTHR47506">
    <property type="entry name" value="TRANSCRIPTIONAL REGULATORY PROTEIN"/>
    <property type="match status" value="1"/>
</dbReference>
<gene>
    <name evidence="6" type="ORF">KSB_64590</name>
</gene>